<gene>
    <name evidence="2" type="ORF">IAC07_04040</name>
</gene>
<evidence type="ECO:0000256" key="1">
    <source>
        <dbReference type="SAM" id="SignalP"/>
    </source>
</evidence>
<reference evidence="2" key="1">
    <citation type="submission" date="2020-10" db="EMBL/GenBank/DDBJ databases">
        <authorList>
            <person name="Gilroy R."/>
        </authorList>
    </citation>
    <scope>NUCLEOTIDE SEQUENCE</scope>
    <source>
        <strain evidence="2">F1-3629</strain>
    </source>
</reference>
<protein>
    <recommendedName>
        <fullName evidence="4">Lipoprotein</fullName>
    </recommendedName>
</protein>
<evidence type="ECO:0000313" key="3">
    <source>
        <dbReference type="Proteomes" id="UP000771749"/>
    </source>
</evidence>
<sequence>MKKFFGNILLSAAFLLMLSSCMMADEEVFTDPFGHVGLSVRGYVYFRPDEPAASQSVSVHVYDRSDYGFASPLAVADEVSAYDGYYEADMSFVLTGDILIKVFPEDKTGGAEPYVTALYSWSDKFYDDDKGSYFCNMPPLYLDSGLQ</sequence>
<comment type="caution">
    <text evidence="2">The sequence shown here is derived from an EMBL/GenBank/DDBJ whole genome shotgun (WGS) entry which is preliminary data.</text>
</comment>
<dbReference type="PROSITE" id="PS51257">
    <property type="entry name" value="PROKAR_LIPOPROTEIN"/>
    <property type="match status" value="1"/>
</dbReference>
<name>A0A940IGG7_9BACT</name>
<evidence type="ECO:0008006" key="4">
    <source>
        <dbReference type="Google" id="ProtNLM"/>
    </source>
</evidence>
<keyword evidence="1" id="KW-0732">Signal</keyword>
<feature type="chain" id="PRO_5038071863" description="Lipoprotein" evidence="1">
    <location>
        <begin position="25"/>
        <end position="147"/>
    </location>
</feature>
<dbReference type="EMBL" id="JADIMJ010000064">
    <property type="protein sequence ID" value="MBO8453880.1"/>
    <property type="molecule type" value="Genomic_DNA"/>
</dbReference>
<proteinExistence type="predicted"/>
<accession>A0A940IGG7</accession>
<evidence type="ECO:0000313" key="2">
    <source>
        <dbReference type="EMBL" id="MBO8453880.1"/>
    </source>
</evidence>
<feature type="signal peptide" evidence="1">
    <location>
        <begin position="1"/>
        <end position="24"/>
    </location>
</feature>
<dbReference type="AlphaFoldDB" id="A0A940IGG7"/>
<dbReference type="Proteomes" id="UP000771749">
    <property type="component" value="Unassembled WGS sequence"/>
</dbReference>
<reference evidence="2" key="2">
    <citation type="journal article" date="2021" name="PeerJ">
        <title>Extensive microbial diversity within the chicken gut microbiome revealed by metagenomics and culture.</title>
        <authorList>
            <person name="Gilroy R."/>
            <person name="Ravi A."/>
            <person name="Getino M."/>
            <person name="Pursley I."/>
            <person name="Horton D.L."/>
            <person name="Alikhan N.F."/>
            <person name="Baker D."/>
            <person name="Gharbi K."/>
            <person name="Hall N."/>
            <person name="Watson M."/>
            <person name="Adriaenssens E.M."/>
            <person name="Foster-Nyarko E."/>
            <person name="Jarju S."/>
            <person name="Secka A."/>
            <person name="Antonio M."/>
            <person name="Oren A."/>
            <person name="Chaudhuri R.R."/>
            <person name="La Ragione R."/>
            <person name="Hildebrand F."/>
            <person name="Pallen M.J."/>
        </authorList>
    </citation>
    <scope>NUCLEOTIDE SEQUENCE</scope>
    <source>
        <strain evidence="2">F1-3629</strain>
    </source>
</reference>
<organism evidence="2 3">
    <name type="scientific">Candidatus Cryptobacteroides gallistercoris</name>
    <dbReference type="NCBI Taxonomy" id="2840765"/>
    <lineage>
        <taxon>Bacteria</taxon>
        <taxon>Pseudomonadati</taxon>
        <taxon>Bacteroidota</taxon>
        <taxon>Bacteroidia</taxon>
        <taxon>Bacteroidales</taxon>
        <taxon>Candidatus Cryptobacteroides</taxon>
    </lineage>
</organism>